<gene>
    <name evidence="2" type="ORF">HJG63_011989</name>
</gene>
<sequence length="154" mass="17586">MIITTSIHVVTNDNISSFLMSELYSIIYMYHIFFIQSSVIGYVGCFHFLDAVKNATMNISVPISLLINVFSFFCVRKYPEEGLLDHMVILSFLRKLQTVLHSGCTNLQSHQLCMRVPFSSQPLQHLLLLPVDDSHSNRCEVVSHCSFDLHFPNS</sequence>
<proteinExistence type="predicted"/>
<name>A0A7J8FK89_ROUAE</name>
<keyword evidence="3" id="KW-1185">Reference proteome</keyword>
<dbReference type="Proteomes" id="UP000593571">
    <property type="component" value="Unassembled WGS sequence"/>
</dbReference>
<feature type="transmembrane region" description="Helical" evidence="1">
    <location>
        <begin position="27"/>
        <end position="49"/>
    </location>
</feature>
<accession>A0A7J8FK89</accession>
<dbReference type="EMBL" id="JACASE010000007">
    <property type="protein sequence ID" value="KAF6447562.1"/>
    <property type="molecule type" value="Genomic_DNA"/>
</dbReference>
<keyword evidence="1" id="KW-0812">Transmembrane</keyword>
<organism evidence="2 3">
    <name type="scientific">Rousettus aegyptiacus</name>
    <name type="common">Egyptian fruit bat</name>
    <name type="synonym">Pteropus aegyptiacus</name>
    <dbReference type="NCBI Taxonomy" id="9407"/>
    <lineage>
        <taxon>Eukaryota</taxon>
        <taxon>Metazoa</taxon>
        <taxon>Chordata</taxon>
        <taxon>Craniata</taxon>
        <taxon>Vertebrata</taxon>
        <taxon>Euteleostomi</taxon>
        <taxon>Mammalia</taxon>
        <taxon>Eutheria</taxon>
        <taxon>Laurasiatheria</taxon>
        <taxon>Chiroptera</taxon>
        <taxon>Yinpterochiroptera</taxon>
        <taxon>Pteropodoidea</taxon>
        <taxon>Pteropodidae</taxon>
        <taxon>Rousettinae</taxon>
        <taxon>Rousettus</taxon>
    </lineage>
</organism>
<reference evidence="2 3" key="1">
    <citation type="journal article" date="2020" name="Nature">
        <title>Six reference-quality genomes reveal evolution of bat adaptations.</title>
        <authorList>
            <person name="Jebb D."/>
            <person name="Huang Z."/>
            <person name="Pippel M."/>
            <person name="Hughes G.M."/>
            <person name="Lavrichenko K."/>
            <person name="Devanna P."/>
            <person name="Winkler S."/>
            <person name="Jermiin L.S."/>
            <person name="Skirmuntt E.C."/>
            <person name="Katzourakis A."/>
            <person name="Burkitt-Gray L."/>
            <person name="Ray D.A."/>
            <person name="Sullivan K.A.M."/>
            <person name="Roscito J.G."/>
            <person name="Kirilenko B.M."/>
            <person name="Davalos L.M."/>
            <person name="Corthals A.P."/>
            <person name="Power M.L."/>
            <person name="Jones G."/>
            <person name="Ransome R.D."/>
            <person name="Dechmann D.K.N."/>
            <person name="Locatelli A.G."/>
            <person name="Puechmaille S.J."/>
            <person name="Fedrigo O."/>
            <person name="Jarvis E.D."/>
            <person name="Hiller M."/>
            <person name="Vernes S.C."/>
            <person name="Myers E.W."/>
            <person name="Teeling E.C."/>
        </authorList>
    </citation>
    <scope>NUCLEOTIDE SEQUENCE [LARGE SCALE GENOMIC DNA]</scope>
    <source>
        <strain evidence="2">MRouAeg1</strain>
        <tissue evidence="2">Muscle</tissue>
    </source>
</reference>
<protein>
    <submittedName>
        <fullName evidence="2">Uncharacterized protein</fullName>
    </submittedName>
</protein>
<evidence type="ECO:0000313" key="3">
    <source>
        <dbReference type="Proteomes" id="UP000593571"/>
    </source>
</evidence>
<keyword evidence="1" id="KW-1133">Transmembrane helix</keyword>
<keyword evidence="1" id="KW-0472">Membrane</keyword>
<evidence type="ECO:0000256" key="1">
    <source>
        <dbReference type="SAM" id="Phobius"/>
    </source>
</evidence>
<evidence type="ECO:0000313" key="2">
    <source>
        <dbReference type="EMBL" id="KAF6447562.1"/>
    </source>
</evidence>
<comment type="caution">
    <text evidence="2">The sequence shown here is derived from an EMBL/GenBank/DDBJ whole genome shotgun (WGS) entry which is preliminary data.</text>
</comment>
<dbReference type="AlphaFoldDB" id="A0A7J8FK89"/>